<dbReference type="KEGG" id="dor:Desor_3402"/>
<gene>
    <name evidence="1" type="ordered locus">Desor_3402</name>
</gene>
<dbReference type="RefSeq" id="WP_014185705.1">
    <property type="nucleotide sequence ID" value="NC_016584.1"/>
</dbReference>
<reference evidence="1 2" key="2">
    <citation type="journal article" date="2012" name="J. Bacteriol.">
        <title>Complete genome sequences of Desulfosporosinus orientis DSM765T, Desulfosporosinus youngiae DSM17734T, Desulfosporosinus meridiei DSM13257T, and Desulfosporosinus acidiphilus DSM22704T.</title>
        <authorList>
            <person name="Pester M."/>
            <person name="Brambilla E."/>
            <person name="Alazard D."/>
            <person name="Rattei T."/>
            <person name="Weinmaier T."/>
            <person name="Han J."/>
            <person name="Lucas S."/>
            <person name="Lapidus A."/>
            <person name="Cheng J.F."/>
            <person name="Goodwin L."/>
            <person name="Pitluck S."/>
            <person name="Peters L."/>
            <person name="Ovchinnikova G."/>
            <person name="Teshima H."/>
            <person name="Detter J.C."/>
            <person name="Han C.S."/>
            <person name="Tapia R."/>
            <person name="Land M.L."/>
            <person name="Hauser L."/>
            <person name="Kyrpides N.C."/>
            <person name="Ivanova N.N."/>
            <person name="Pagani I."/>
            <person name="Huntmann M."/>
            <person name="Wei C.L."/>
            <person name="Davenport K.W."/>
            <person name="Daligault H."/>
            <person name="Chain P.S."/>
            <person name="Chen A."/>
            <person name="Mavromatis K."/>
            <person name="Markowitz V."/>
            <person name="Szeto E."/>
            <person name="Mikhailova N."/>
            <person name="Pati A."/>
            <person name="Wagner M."/>
            <person name="Woyke T."/>
            <person name="Ollivier B."/>
            <person name="Klenk H.P."/>
            <person name="Spring S."/>
            <person name="Loy A."/>
        </authorList>
    </citation>
    <scope>NUCLEOTIDE SEQUENCE [LARGE SCALE GENOMIC DNA]</scope>
    <source>
        <strain evidence="2">ATCC 19365 / DSM 765 / NCIMB 8382 / VKM B-1628</strain>
    </source>
</reference>
<dbReference type="HOGENOM" id="CLU_3079129_0_0_9"/>
<organism evidence="1 2">
    <name type="scientific">Desulfosporosinus orientis (strain ATCC 19365 / DSM 765 / NCIMB 8382 / VKM B-1628 / Singapore I)</name>
    <name type="common">Desulfotomaculum orientis</name>
    <dbReference type="NCBI Taxonomy" id="768706"/>
    <lineage>
        <taxon>Bacteria</taxon>
        <taxon>Bacillati</taxon>
        <taxon>Bacillota</taxon>
        <taxon>Clostridia</taxon>
        <taxon>Eubacteriales</taxon>
        <taxon>Desulfitobacteriaceae</taxon>
        <taxon>Desulfosporosinus</taxon>
    </lineage>
</organism>
<evidence type="ECO:0000313" key="2">
    <source>
        <dbReference type="Proteomes" id="UP000006346"/>
    </source>
</evidence>
<dbReference type="AlphaFoldDB" id="G7WFM4"/>
<dbReference type="eggNOG" id="ENOG502ZGXP">
    <property type="taxonomic scope" value="Bacteria"/>
</dbReference>
<protein>
    <submittedName>
        <fullName evidence="1">Uncharacterized protein</fullName>
    </submittedName>
</protein>
<dbReference type="Proteomes" id="UP000006346">
    <property type="component" value="Chromosome"/>
</dbReference>
<keyword evidence="2" id="KW-1185">Reference proteome</keyword>
<reference evidence="2" key="1">
    <citation type="submission" date="2011-11" db="EMBL/GenBank/DDBJ databases">
        <title>Complete sequence of Desulfosporosinus orientis DSM 765.</title>
        <authorList>
            <person name="Lucas S."/>
            <person name="Han J."/>
            <person name="Lapidus A."/>
            <person name="Cheng J.-F."/>
            <person name="Goodwin L."/>
            <person name="Pitluck S."/>
            <person name="Peters L."/>
            <person name="Ovchinnikova G."/>
            <person name="Teshima H."/>
            <person name="Detter J.C."/>
            <person name="Han C."/>
            <person name="Tapia R."/>
            <person name="Land M."/>
            <person name="Hauser L."/>
            <person name="Kyrpides N."/>
            <person name="Ivanova N."/>
            <person name="Pagani I."/>
            <person name="Pester M."/>
            <person name="Spring S."/>
            <person name="Ollivier B."/>
            <person name="Rattei T."/>
            <person name="Klenk H.-P."/>
            <person name="Wagner M."/>
            <person name="Loy A."/>
            <person name="Woyke T."/>
        </authorList>
    </citation>
    <scope>NUCLEOTIDE SEQUENCE [LARGE SCALE GENOMIC DNA]</scope>
    <source>
        <strain evidence="2">ATCC 19365 / DSM 765 / NCIMB 8382 / VKM B-1628</strain>
    </source>
</reference>
<dbReference type="PATRIC" id="fig|768706.3.peg.3429"/>
<proteinExistence type="predicted"/>
<dbReference type="STRING" id="768706.Desor_3402"/>
<name>G7WFM4_DESOD</name>
<dbReference type="EMBL" id="CP003108">
    <property type="protein sequence ID" value="AET68897.1"/>
    <property type="molecule type" value="Genomic_DNA"/>
</dbReference>
<sequence>MILNYRVELCRQCYFKRTHQCSFTDDYIHNSSLPFVKPSGECVKFKAVPWIPQL</sequence>
<evidence type="ECO:0000313" key="1">
    <source>
        <dbReference type="EMBL" id="AET68897.1"/>
    </source>
</evidence>
<accession>G7WFM4</accession>